<accession>A0ABS4QN15</accession>
<sequence length="338" mass="35734">MPLSVVASTTDFESDICSDEPVIGQVLSSNEIAARDDDDEISEGSSRHSSQCRRHSACPIPDRPARRKPLPRSPYERKLMTRTYLVTGSASGIGAATVDYLRARGAHVIGVDRHKADIAVDLATNEGRAELVARTRDLTHGKLDAVIACAGVGLLDPVTMKVNYFGAVATLEGLRPLLAAGTDPRAAVVSSFAALLPSDPQLVEAALAGDESTAIKIIEEAIAQGDSSFNPYSSAKYALNCWVRRQAITEQWAGAGIALNAIAPGTTVTPFIQAMLDTPEGQAQIDSSVPMPLNGHATPQQVAPLLSWLTSPENTHVTAQIIFIDGGADAVVCGDRSW</sequence>
<keyword evidence="2" id="KW-0560">Oxidoreductase</keyword>
<dbReference type="Pfam" id="PF13561">
    <property type="entry name" value="adh_short_C2"/>
    <property type="match status" value="1"/>
</dbReference>
<comment type="caution">
    <text evidence="4">The sequence shown here is derived from an EMBL/GenBank/DDBJ whole genome shotgun (WGS) entry which is preliminary data.</text>
</comment>
<dbReference type="InterPro" id="IPR002347">
    <property type="entry name" value="SDR_fam"/>
</dbReference>
<evidence type="ECO:0000256" key="2">
    <source>
        <dbReference type="ARBA" id="ARBA00023002"/>
    </source>
</evidence>
<evidence type="ECO:0000313" key="4">
    <source>
        <dbReference type="EMBL" id="MBP2192488.1"/>
    </source>
</evidence>
<dbReference type="Gene3D" id="3.40.50.720">
    <property type="entry name" value="NAD(P)-binding Rossmann-like Domain"/>
    <property type="match status" value="1"/>
</dbReference>
<dbReference type="EMBL" id="JAGGMR010000001">
    <property type="protein sequence ID" value="MBP2192488.1"/>
    <property type="molecule type" value="Genomic_DNA"/>
</dbReference>
<comment type="similarity">
    <text evidence="1">Belongs to the short-chain dehydrogenases/reductases (SDR) family.</text>
</comment>
<dbReference type="PANTHER" id="PTHR24321">
    <property type="entry name" value="DEHYDROGENASES, SHORT CHAIN"/>
    <property type="match status" value="1"/>
</dbReference>
<evidence type="ECO:0000256" key="3">
    <source>
        <dbReference type="SAM" id="MobiDB-lite"/>
    </source>
</evidence>
<dbReference type="InterPro" id="IPR036291">
    <property type="entry name" value="NAD(P)-bd_dom_sf"/>
</dbReference>
<gene>
    <name evidence="4" type="ORF">BJ987_005389</name>
</gene>
<reference evidence="4 5" key="1">
    <citation type="submission" date="2021-03" db="EMBL/GenBank/DDBJ databases">
        <title>Sequencing the genomes of 1000 actinobacteria strains.</title>
        <authorList>
            <person name="Klenk H.-P."/>
        </authorList>
    </citation>
    <scope>NUCLEOTIDE SEQUENCE [LARGE SCALE GENOMIC DNA]</scope>
    <source>
        <strain evidence="4 5">DSM 45516</strain>
    </source>
</reference>
<keyword evidence="5" id="KW-1185">Reference proteome</keyword>
<protein>
    <submittedName>
        <fullName evidence="4">NAD(P)-dependent dehydrogenase (Short-subunit alcohol dehydrogenase family)</fullName>
    </submittedName>
</protein>
<evidence type="ECO:0000313" key="5">
    <source>
        <dbReference type="Proteomes" id="UP001519325"/>
    </source>
</evidence>
<dbReference type="PANTHER" id="PTHR24321:SF8">
    <property type="entry name" value="ESTRADIOL 17-BETA-DEHYDROGENASE 8-RELATED"/>
    <property type="match status" value="1"/>
</dbReference>
<dbReference type="SUPFAM" id="SSF51735">
    <property type="entry name" value="NAD(P)-binding Rossmann-fold domains"/>
    <property type="match status" value="1"/>
</dbReference>
<dbReference type="Proteomes" id="UP001519325">
    <property type="component" value="Unassembled WGS sequence"/>
</dbReference>
<evidence type="ECO:0000256" key="1">
    <source>
        <dbReference type="ARBA" id="ARBA00006484"/>
    </source>
</evidence>
<dbReference type="PRINTS" id="PR00081">
    <property type="entry name" value="GDHRDH"/>
</dbReference>
<dbReference type="RefSeq" id="WP_245366138.1">
    <property type="nucleotide sequence ID" value="NZ_JAGGMR010000001.1"/>
</dbReference>
<proteinExistence type="inferred from homology"/>
<organism evidence="4 5">
    <name type="scientific">Nocardia goodfellowii</name>
    <dbReference type="NCBI Taxonomy" id="882446"/>
    <lineage>
        <taxon>Bacteria</taxon>
        <taxon>Bacillati</taxon>
        <taxon>Actinomycetota</taxon>
        <taxon>Actinomycetes</taxon>
        <taxon>Mycobacteriales</taxon>
        <taxon>Nocardiaceae</taxon>
        <taxon>Nocardia</taxon>
    </lineage>
</organism>
<feature type="region of interest" description="Disordered" evidence="3">
    <location>
        <begin position="31"/>
        <end position="74"/>
    </location>
</feature>
<name>A0ABS4QN15_9NOCA</name>